<evidence type="ECO:0000313" key="1">
    <source>
        <dbReference type="EMBL" id="CUP80663.1"/>
    </source>
</evidence>
<protein>
    <submittedName>
        <fullName evidence="1">Uncharacterized protein</fullName>
    </submittedName>
</protein>
<evidence type="ECO:0000313" key="6">
    <source>
        <dbReference type="Proteomes" id="UP000095541"/>
    </source>
</evidence>
<dbReference type="EMBL" id="JAQNVG010000009">
    <property type="protein sequence ID" value="MDC2235615.1"/>
    <property type="molecule type" value="Genomic_DNA"/>
</dbReference>
<evidence type="ECO:0000313" key="2">
    <source>
        <dbReference type="EMBL" id="KAB4312198.1"/>
    </source>
</evidence>
<sequence length="270" mass="31037">MEKFTYNSKTAEVPSCLDEVSSEQYRQFLILSVLMNRGTISPGQFRVKWLSFLLGMKADYTMYRREIIRELDGQLEKLDGFFSYTTGKEGERIVTPILKTGRNLMQDFGSWHGVGDMLNGLTFGNFCDCLDLLQQSKQAATEKDEPAINEIFQDITLKLYRYKDPEKMPAVPSLLAIHAVNFFSAVWEMVLSGPVYIGGEDIDFRILFQKLASEDRKADDKTGWTGIVFEVAASGVFGNKKEVDDTPFWDVLLYLYKCKFEYLHQKRNKK</sequence>
<dbReference type="Proteomes" id="UP000095541">
    <property type="component" value="Unassembled WGS sequence"/>
</dbReference>
<evidence type="ECO:0000313" key="7">
    <source>
        <dbReference type="Proteomes" id="UP000440614"/>
    </source>
</evidence>
<proteinExistence type="predicted"/>
<name>A0A174R571_BACT4</name>
<dbReference type="GeneID" id="75114531"/>
<reference evidence="2 7" key="2">
    <citation type="journal article" date="2019" name="Nat. Med.">
        <title>A library of human gut bacterial isolates paired with longitudinal multiomics data enables mechanistic microbiome research.</title>
        <authorList>
            <person name="Poyet M."/>
            <person name="Groussin M."/>
            <person name="Gibbons S.M."/>
            <person name="Avila-Pacheco J."/>
            <person name="Jiang X."/>
            <person name="Kearney S.M."/>
            <person name="Perrotta A.R."/>
            <person name="Berdy B."/>
            <person name="Zhao S."/>
            <person name="Lieberman T.D."/>
            <person name="Swanson P.K."/>
            <person name="Smith M."/>
            <person name="Roesemann S."/>
            <person name="Alexander J.E."/>
            <person name="Rich S.A."/>
            <person name="Livny J."/>
            <person name="Vlamakis H."/>
            <person name="Clish C."/>
            <person name="Bullock K."/>
            <person name="Deik A."/>
            <person name="Scott J."/>
            <person name="Pierce K.A."/>
            <person name="Xavier R.J."/>
            <person name="Alm E.J."/>
        </authorList>
    </citation>
    <scope>NUCLEOTIDE SEQUENCE [LARGE SCALE GENOMIC DNA]</scope>
    <source>
        <strain evidence="2 7">BIOML-A188</strain>
    </source>
</reference>
<accession>A0A174R571</accession>
<gene>
    <name evidence="1" type="ORF">ERS852557_01745</name>
    <name evidence="2" type="ORF">GAO51_12640</name>
    <name evidence="3" type="ORF">GAO51_12880</name>
    <name evidence="4" type="ORF">K0H07_08350</name>
    <name evidence="5" type="ORF">PO127_07625</name>
</gene>
<dbReference type="Proteomes" id="UP001200544">
    <property type="component" value="Unassembled WGS sequence"/>
</dbReference>
<dbReference type="RefSeq" id="WP_004325870.1">
    <property type="nucleotide sequence ID" value="NZ_CABJDH010000008.1"/>
</dbReference>
<evidence type="ECO:0000313" key="4">
    <source>
        <dbReference type="EMBL" id="MCE9237167.1"/>
    </source>
</evidence>
<organism evidence="1 6">
    <name type="scientific">Bacteroides thetaiotaomicron</name>
    <dbReference type="NCBI Taxonomy" id="818"/>
    <lineage>
        <taxon>Bacteria</taxon>
        <taxon>Pseudomonadati</taxon>
        <taxon>Bacteroidota</taxon>
        <taxon>Bacteroidia</taxon>
        <taxon>Bacteroidales</taxon>
        <taxon>Bacteroidaceae</taxon>
        <taxon>Bacteroides</taxon>
    </lineage>
</organism>
<dbReference type="EMBL" id="WCSY01000011">
    <property type="protein sequence ID" value="KAB4312246.1"/>
    <property type="molecule type" value="Genomic_DNA"/>
</dbReference>
<evidence type="ECO:0000313" key="5">
    <source>
        <dbReference type="EMBL" id="MDC2235615.1"/>
    </source>
</evidence>
<reference evidence="4" key="3">
    <citation type="submission" date="2021-07" db="EMBL/GenBank/DDBJ databases">
        <title>Comparative genomics of Bacteroides fragilis group isolates reveals species-dependent resistance mechanisms and validates clinical tools for resistance prediction.</title>
        <authorList>
            <person name="Wallace M.J."/>
            <person name="Jean S."/>
            <person name="Wallace M.A."/>
            <person name="Carey-Ann B.D."/>
            <person name="Dantas G."/>
        </authorList>
    </citation>
    <scope>NUCLEOTIDE SEQUENCE</scope>
    <source>
        <strain evidence="4">BJH_160</strain>
    </source>
</reference>
<reference evidence="1 6" key="1">
    <citation type="submission" date="2015-09" db="EMBL/GenBank/DDBJ databases">
        <authorList>
            <consortium name="Pathogen Informatics"/>
        </authorList>
    </citation>
    <scope>NUCLEOTIDE SEQUENCE [LARGE SCALE GENOMIC DNA]</scope>
    <source>
        <strain evidence="1 6">2789STDY5834945</strain>
    </source>
</reference>
<reference evidence="5" key="4">
    <citation type="submission" date="2022-10" db="EMBL/GenBank/DDBJ databases">
        <title>Human gut microbiome strain richness.</title>
        <authorList>
            <person name="Chen-Liaw A."/>
        </authorList>
    </citation>
    <scope>NUCLEOTIDE SEQUENCE</scope>
    <source>
        <strain evidence="5">1001283st1_A3_1001283B150304_161114</strain>
    </source>
</reference>
<dbReference type="AlphaFoldDB" id="A0A174R571"/>
<dbReference type="EMBL" id="JAHYQA010000004">
    <property type="protein sequence ID" value="MCE9237167.1"/>
    <property type="molecule type" value="Genomic_DNA"/>
</dbReference>
<dbReference type="Proteomes" id="UP000440614">
    <property type="component" value="Unassembled WGS sequence"/>
</dbReference>
<evidence type="ECO:0000313" key="3">
    <source>
        <dbReference type="EMBL" id="KAB4312246.1"/>
    </source>
</evidence>
<dbReference type="EMBL" id="WCSY01000011">
    <property type="protein sequence ID" value="KAB4312198.1"/>
    <property type="molecule type" value="Genomic_DNA"/>
</dbReference>
<dbReference type="EMBL" id="CZBI01000002">
    <property type="protein sequence ID" value="CUP80663.1"/>
    <property type="molecule type" value="Genomic_DNA"/>
</dbReference>
<dbReference type="Proteomes" id="UP001217776">
    <property type="component" value="Unassembled WGS sequence"/>
</dbReference>